<reference evidence="3 4" key="1">
    <citation type="submission" date="2014-04" db="EMBL/GenBank/DDBJ databases">
        <authorList>
            <consortium name="DOE Joint Genome Institute"/>
            <person name="Kuo A."/>
            <person name="Kohler A."/>
            <person name="Nagy L.G."/>
            <person name="Floudas D."/>
            <person name="Copeland A."/>
            <person name="Barry K.W."/>
            <person name="Cichocki N."/>
            <person name="Veneault-Fourrey C."/>
            <person name="LaButti K."/>
            <person name="Lindquist E.A."/>
            <person name="Lipzen A."/>
            <person name="Lundell T."/>
            <person name="Morin E."/>
            <person name="Murat C."/>
            <person name="Sun H."/>
            <person name="Tunlid A."/>
            <person name="Henrissat B."/>
            <person name="Grigoriev I.V."/>
            <person name="Hibbett D.S."/>
            <person name="Martin F."/>
            <person name="Nordberg H.P."/>
            <person name="Cantor M.N."/>
            <person name="Hua S.X."/>
        </authorList>
    </citation>
    <scope>NUCLEOTIDE SEQUENCE [LARGE SCALE GENOMIC DNA]</scope>
    <source>
        <strain evidence="3 4">LaAM-08-1</strain>
    </source>
</reference>
<dbReference type="HOGENOM" id="CLU_062280_1_0_1"/>
<evidence type="ECO:0000256" key="2">
    <source>
        <dbReference type="SAM" id="Phobius"/>
    </source>
</evidence>
<dbReference type="PANTHER" id="PTHR28008:SF1">
    <property type="entry name" value="DOMAIN PROTEIN, PUTATIVE (AFU_ORTHOLOGUE AFUA_3G10980)-RELATED"/>
    <property type="match status" value="1"/>
</dbReference>
<dbReference type="OrthoDB" id="63581at2759"/>
<feature type="region of interest" description="Disordered" evidence="1">
    <location>
        <begin position="217"/>
        <end position="241"/>
    </location>
</feature>
<keyword evidence="2" id="KW-0472">Membrane</keyword>
<keyword evidence="2" id="KW-1133">Transmembrane helix</keyword>
<feature type="transmembrane region" description="Helical" evidence="2">
    <location>
        <begin position="122"/>
        <end position="144"/>
    </location>
</feature>
<organism evidence="3 4">
    <name type="scientific">Laccaria amethystina LaAM-08-1</name>
    <dbReference type="NCBI Taxonomy" id="1095629"/>
    <lineage>
        <taxon>Eukaryota</taxon>
        <taxon>Fungi</taxon>
        <taxon>Dikarya</taxon>
        <taxon>Basidiomycota</taxon>
        <taxon>Agaricomycotina</taxon>
        <taxon>Agaricomycetes</taxon>
        <taxon>Agaricomycetidae</taxon>
        <taxon>Agaricales</taxon>
        <taxon>Agaricineae</taxon>
        <taxon>Hydnangiaceae</taxon>
        <taxon>Laccaria</taxon>
    </lineage>
</organism>
<dbReference type="EMBL" id="KN838537">
    <property type="protein sequence ID" value="KIK09965.1"/>
    <property type="molecule type" value="Genomic_DNA"/>
</dbReference>
<keyword evidence="2" id="KW-0812">Transmembrane</keyword>
<reference evidence="4" key="2">
    <citation type="submission" date="2015-01" db="EMBL/GenBank/DDBJ databases">
        <title>Evolutionary Origins and Diversification of the Mycorrhizal Mutualists.</title>
        <authorList>
            <consortium name="DOE Joint Genome Institute"/>
            <consortium name="Mycorrhizal Genomics Consortium"/>
            <person name="Kohler A."/>
            <person name="Kuo A."/>
            <person name="Nagy L.G."/>
            <person name="Floudas D."/>
            <person name="Copeland A."/>
            <person name="Barry K.W."/>
            <person name="Cichocki N."/>
            <person name="Veneault-Fourrey C."/>
            <person name="LaButti K."/>
            <person name="Lindquist E.A."/>
            <person name="Lipzen A."/>
            <person name="Lundell T."/>
            <person name="Morin E."/>
            <person name="Murat C."/>
            <person name="Riley R."/>
            <person name="Ohm R."/>
            <person name="Sun H."/>
            <person name="Tunlid A."/>
            <person name="Henrissat B."/>
            <person name="Grigoriev I.V."/>
            <person name="Hibbett D.S."/>
            <person name="Martin F."/>
        </authorList>
    </citation>
    <scope>NUCLEOTIDE SEQUENCE [LARGE SCALE GENOMIC DNA]</scope>
    <source>
        <strain evidence="4">LaAM-08-1</strain>
    </source>
</reference>
<dbReference type="PANTHER" id="PTHR28008">
    <property type="entry name" value="DOMAIN PROTEIN, PUTATIVE (AFU_ORTHOLOGUE AFUA_3G10980)-RELATED"/>
    <property type="match status" value="1"/>
</dbReference>
<dbReference type="AlphaFoldDB" id="A0A0C9XCJ8"/>
<sequence length="241" mass="27967">MSTTTSLARIMMKSHRIRIPNYDMPIRFRPWFLAFTVIIILILAFLGFTNFSQSLPLNDKLLHFLCFSLATGVFYFIFDVEEHARRIWFWKHSPLIFTLFLCFLCGGILSEFVQSSLPYKEFQIGDIIANLLGSSVGLCASYYIERYYRRRREIARLYQPLNLDSVYDQDDEEEELYNTQLLPMHHRNAVAQPKANKGKSVHFKDVWDEQEELFGIGSDGDEEAEVSVGASNGHKPSKGRF</sequence>
<dbReference type="Proteomes" id="UP000054477">
    <property type="component" value="Unassembled WGS sequence"/>
</dbReference>
<proteinExistence type="predicted"/>
<evidence type="ECO:0008006" key="5">
    <source>
        <dbReference type="Google" id="ProtNLM"/>
    </source>
</evidence>
<gene>
    <name evidence="3" type="ORF">K443DRAFT_82188</name>
</gene>
<keyword evidence="4" id="KW-1185">Reference proteome</keyword>
<evidence type="ECO:0000313" key="4">
    <source>
        <dbReference type="Proteomes" id="UP000054477"/>
    </source>
</evidence>
<feature type="transmembrane region" description="Helical" evidence="2">
    <location>
        <begin position="31"/>
        <end position="49"/>
    </location>
</feature>
<accession>A0A0C9XCJ8</accession>
<evidence type="ECO:0000256" key="1">
    <source>
        <dbReference type="SAM" id="MobiDB-lite"/>
    </source>
</evidence>
<protein>
    <recommendedName>
        <fullName evidence="5">VanZ-like domain-containing protein</fullName>
    </recommendedName>
</protein>
<feature type="transmembrane region" description="Helical" evidence="2">
    <location>
        <begin position="92"/>
        <end position="110"/>
    </location>
</feature>
<evidence type="ECO:0000313" key="3">
    <source>
        <dbReference type="EMBL" id="KIK09965.1"/>
    </source>
</evidence>
<name>A0A0C9XCJ8_9AGAR</name>
<feature type="transmembrane region" description="Helical" evidence="2">
    <location>
        <begin position="61"/>
        <end position="80"/>
    </location>
</feature>